<reference evidence="7 8" key="1">
    <citation type="journal article" date="2015" name="Genome Announc.">
        <title>Complete Genome Sequence of Clavibacter michiganensis subsp. insidiosus R1-1 Using PacBio Single-Molecule Real-Time Technology.</title>
        <authorList>
            <person name="Lu Y."/>
            <person name="Samac D.A."/>
            <person name="Glazebrook J."/>
            <person name="Ishimaru C.A."/>
        </authorList>
    </citation>
    <scope>NUCLEOTIDE SEQUENCE [LARGE SCALE GENOMIC DNA]</scope>
    <source>
        <strain evidence="7 8">R1-1</strain>
    </source>
</reference>
<feature type="transmembrane region" description="Helical" evidence="6">
    <location>
        <begin position="26"/>
        <end position="46"/>
    </location>
</feature>
<dbReference type="OrthoDB" id="9774900at2"/>
<dbReference type="Proteomes" id="UP000032604">
    <property type="component" value="Chromosome"/>
</dbReference>
<dbReference type="RefSeq" id="WP_045527352.1">
    <property type="nucleotide sequence ID" value="NZ_CP011043.1"/>
</dbReference>
<evidence type="ECO:0000256" key="5">
    <source>
        <dbReference type="SAM" id="MobiDB-lite"/>
    </source>
</evidence>
<name>A0A0D5CG46_9MICO</name>
<dbReference type="PATRIC" id="fig|33014.5.peg.1098"/>
<proteinExistence type="predicted"/>
<evidence type="ECO:0000256" key="6">
    <source>
        <dbReference type="SAM" id="Phobius"/>
    </source>
</evidence>
<feature type="compositionally biased region" description="Basic and acidic residues" evidence="5">
    <location>
        <begin position="1"/>
        <end position="13"/>
    </location>
</feature>
<accession>A0A0D5CG46</accession>
<evidence type="ECO:0000256" key="3">
    <source>
        <dbReference type="ARBA" id="ARBA00022989"/>
    </source>
</evidence>
<keyword evidence="2 6" id="KW-0812">Transmembrane</keyword>
<comment type="subcellular location">
    <subcellularLocation>
        <location evidence="1">Membrane</location>
        <topology evidence="1">Single-pass membrane protein</topology>
    </subcellularLocation>
</comment>
<organism evidence="7 8">
    <name type="scientific">Clavibacter michiganensis subsp. insidiosus</name>
    <dbReference type="NCBI Taxonomy" id="33014"/>
    <lineage>
        <taxon>Bacteria</taxon>
        <taxon>Bacillati</taxon>
        <taxon>Actinomycetota</taxon>
        <taxon>Actinomycetes</taxon>
        <taxon>Micrococcales</taxon>
        <taxon>Microbacteriaceae</taxon>
        <taxon>Clavibacter</taxon>
    </lineage>
</organism>
<evidence type="ECO:0000256" key="1">
    <source>
        <dbReference type="ARBA" id="ARBA00004167"/>
    </source>
</evidence>
<keyword evidence="4 6" id="KW-0472">Membrane</keyword>
<protein>
    <submittedName>
        <fullName evidence="7">Neutral zinc metallopeptidase</fullName>
    </submittedName>
</protein>
<dbReference type="Pfam" id="PF04228">
    <property type="entry name" value="Zn_peptidase"/>
    <property type="match status" value="1"/>
</dbReference>
<dbReference type="InterPro" id="IPR007343">
    <property type="entry name" value="Uncharacterised_pept_Zn_put"/>
</dbReference>
<dbReference type="EMBL" id="CP011043">
    <property type="protein sequence ID" value="AJW78616.1"/>
    <property type="molecule type" value="Genomic_DNA"/>
</dbReference>
<dbReference type="AlphaFoldDB" id="A0A0D5CG46"/>
<gene>
    <name evidence="7" type="ORF">VO01_05275</name>
</gene>
<feature type="region of interest" description="Disordered" evidence="5">
    <location>
        <begin position="1"/>
        <end position="24"/>
    </location>
</feature>
<dbReference type="KEGG" id="cmh:VO01_05275"/>
<dbReference type="PANTHER" id="PTHR30168:SF0">
    <property type="entry name" value="INNER MEMBRANE PROTEIN"/>
    <property type="match status" value="1"/>
</dbReference>
<sequence>MTFDDDARIDSSKVTRRRGGRGRTTGIAAGGGGLLVVVAVILVQQFTGVDLSQLVDGGGGAGSGGSSQEQDEAIEGCTTGAEANASVECRMAGAADSLDTYWTTAASEVGIADYASPDFSLFSDATSTGCGEATSATGPFYCPPDRRLFVDTTFFDELRTRFGASGGPLAQMYVVGHEWGHHLQQLSGAFDRADRSGTGPDSDSVRLEVQADCYAGAWVGAAAEVRDDTGRAFLELVTPTEVADALDAAAAVGDDRIQAQAGGGVDPDTWTHGSAEQRQRWFEAGRAGGPTACDTFAVPGSAL</sequence>
<keyword evidence="3 6" id="KW-1133">Transmembrane helix</keyword>
<evidence type="ECO:0000256" key="2">
    <source>
        <dbReference type="ARBA" id="ARBA00022692"/>
    </source>
</evidence>
<dbReference type="PANTHER" id="PTHR30168">
    <property type="entry name" value="PUTATIVE MEMBRANE PROTEIN YPFJ"/>
    <property type="match status" value="1"/>
</dbReference>
<evidence type="ECO:0000256" key="4">
    <source>
        <dbReference type="ARBA" id="ARBA00023136"/>
    </source>
</evidence>
<dbReference type="HOGENOM" id="CLU_059329_1_0_11"/>
<evidence type="ECO:0000313" key="7">
    <source>
        <dbReference type="EMBL" id="AJW78616.1"/>
    </source>
</evidence>
<evidence type="ECO:0000313" key="8">
    <source>
        <dbReference type="Proteomes" id="UP000032604"/>
    </source>
</evidence>
<dbReference type="GO" id="GO:0016020">
    <property type="term" value="C:membrane"/>
    <property type="evidence" value="ECO:0007669"/>
    <property type="project" value="UniProtKB-SubCell"/>
</dbReference>